<dbReference type="EMBL" id="JAWNFV010000002">
    <property type="protein sequence ID" value="MDY5140011.1"/>
    <property type="molecule type" value="Genomic_DNA"/>
</dbReference>
<dbReference type="RefSeq" id="WP_016442793.1">
    <property type="nucleotide sequence ID" value="NZ_JASOHK010000029.1"/>
</dbReference>
<comment type="caution">
    <text evidence="1">The sequence shown here is derived from an EMBL/GenBank/DDBJ whole genome shotgun (WGS) entry which is preliminary data.</text>
</comment>
<dbReference type="EMBL" id="JAWNFY010000020">
    <property type="protein sequence ID" value="MDY5146833.1"/>
    <property type="molecule type" value="Genomic_DNA"/>
</dbReference>
<organism evidence="1 4">
    <name type="scientific">Actinotignum timonense</name>
    <dbReference type="NCBI Taxonomy" id="1870995"/>
    <lineage>
        <taxon>Bacteria</taxon>
        <taxon>Bacillati</taxon>
        <taxon>Actinomycetota</taxon>
        <taxon>Actinomycetes</taxon>
        <taxon>Actinomycetales</taxon>
        <taxon>Actinomycetaceae</taxon>
        <taxon>Actinotignum</taxon>
    </lineage>
</organism>
<evidence type="ECO:0000313" key="3">
    <source>
        <dbReference type="Proteomes" id="UP001284901"/>
    </source>
</evidence>
<dbReference type="Proteomes" id="UP001288320">
    <property type="component" value="Unassembled WGS sequence"/>
</dbReference>
<dbReference type="Proteomes" id="UP001284901">
    <property type="component" value="Unassembled WGS sequence"/>
</dbReference>
<name>A0AAW9HKR4_9ACTO</name>
<dbReference type="AlphaFoldDB" id="A0AAW9HKR4"/>
<evidence type="ECO:0000313" key="2">
    <source>
        <dbReference type="EMBL" id="MDY5146833.1"/>
    </source>
</evidence>
<reference evidence="1 3" key="1">
    <citation type="submission" date="2023-10" db="EMBL/GenBank/DDBJ databases">
        <title>Whole Genome based description of the genera Actinobaculum and Actinotignum reveals a complex phylogenetic relationship within the species included in the genus Actinotignum.</title>
        <authorList>
            <person name="Jensen C.S."/>
            <person name="Dargis R."/>
            <person name="Kemp M."/>
            <person name="Christensen J.J."/>
        </authorList>
    </citation>
    <scope>NUCLEOTIDE SEQUENCE</scope>
    <source>
        <strain evidence="2 3">SLA_B089</strain>
        <strain evidence="1">SLA_B245</strain>
    </source>
</reference>
<evidence type="ECO:0000313" key="4">
    <source>
        <dbReference type="Proteomes" id="UP001288320"/>
    </source>
</evidence>
<gene>
    <name evidence="1" type="ORF">R6G74_01595</name>
    <name evidence="2" type="ORF">R6P33_07380</name>
</gene>
<keyword evidence="3" id="KW-1185">Reference proteome</keyword>
<proteinExistence type="predicted"/>
<protein>
    <submittedName>
        <fullName evidence="1">Uncharacterized protein</fullName>
    </submittedName>
</protein>
<sequence>MTGITHPEERDQVDVLEGYYWDHPDVYYRIVFADGEEYIGIFFAAFESDNAGELGIEMDDPRYDEFFVVAIEIVSIVHDGPRRLNQYLSLDYRDFPEKIIDITNGVVLYPPSKRL</sequence>
<accession>A0AAW9HKR4</accession>
<evidence type="ECO:0000313" key="1">
    <source>
        <dbReference type="EMBL" id="MDY5140011.1"/>
    </source>
</evidence>